<evidence type="ECO:0008006" key="3">
    <source>
        <dbReference type="Google" id="ProtNLM"/>
    </source>
</evidence>
<keyword evidence="2" id="KW-1185">Reference proteome</keyword>
<organism evidence="1 2">
    <name type="scientific">Propionispira arboris</name>
    <dbReference type="NCBI Taxonomy" id="84035"/>
    <lineage>
        <taxon>Bacteria</taxon>
        <taxon>Bacillati</taxon>
        <taxon>Bacillota</taxon>
        <taxon>Negativicutes</taxon>
        <taxon>Selenomonadales</taxon>
        <taxon>Selenomonadaceae</taxon>
        <taxon>Propionispira</taxon>
    </lineage>
</organism>
<gene>
    <name evidence="1" type="ORF">SAMN05660742_12144</name>
</gene>
<name>A0A1H7CGY1_9FIRM</name>
<dbReference type="STRING" id="84035.SAMN05660742_12144"/>
<dbReference type="Proteomes" id="UP000199662">
    <property type="component" value="Unassembled WGS sequence"/>
</dbReference>
<dbReference type="AlphaFoldDB" id="A0A1H7CGY1"/>
<accession>A0A1H7CGY1</accession>
<sequence>MYLIARRMGIKLKDDIILKEMLAGHVDSKDFFRRLRFSVVHIMDISDYEDADIIYDLNVEKISSKLEAAFDYIIDGGTLEHVFNIANALKNIFYMLNENGGNIYHYLPVSGYINHGFYSILPCLLNEFYSSNGGSIENCNIVLWNDEYEANMRQNILPTFLEDFLLTGIDYRILDLRDTSFDILHGYKGILRCVARQLNKEFNGKQQQNYWHDNHIKQDALISGLSLLKYGVGQIGIYGMGDTTKQFMRVIEKCEMFSKDSIRGFLQVDLKKKANF</sequence>
<proteinExistence type="predicted"/>
<protein>
    <recommendedName>
        <fullName evidence="3">Methyltransferase domain-containing protein</fullName>
    </recommendedName>
</protein>
<evidence type="ECO:0000313" key="2">
    <source>
        <dbReference type="Proteomes" id="UP000199662"/>
    </source>
</evidence>
<reference evidence="1 2" key="1">
    <citation type="submission" date="2016-10" db="EMBL/GenBank/DDBJ databases">
        <authorList>
            <person name="de Groot N.N."/>
        </authorList>
    </citation>
    <scope>NUCLEOTIDE SEQUENCE [LARGE SCALE GENOMIC DNA]</scope>
    <source>
        <strain evidence="1 2">DSM 2179</strain>
    </source>
</reference>
<dbReference type="EMBL" id="FNZK01000021">
    <property type="protein sequence ID" value="SEJ87857.1"/>
    <property type="molecule type" value="Genomic_DNA"/>
</dbReference>
<evidence type="ECO:0000313" key="1">
    <source>
        <dbReference type="EMBL" id="SEJ87857.1"/>
    </source>
</evidence>